<proteinExistence type="predicted"/>
<dbReference type="PANTHER" id="PTHR21593">
    <property type="entry name" value="PRION-LIKE- Q/N-RICH -DOMAIN-BEARING PROTEIN PROTEIN"/>
    <property type="match status" value="1"/>
</dbReference>
<dbReference type="WBParaSite" id="ALUE_0002154501-mRNA-1">
    <property type="protein sequence ID" value="ALUE_0002154501-mRNA-1"/>
    <property type="gene ID" value="ALUE_0002154501"/>
</dbReference>
<keyword evidence="1" id="KW-0812">Transmembrane</keyword>
<dbReference type="Proteomes" id="UP000036681">
    <property type="component" value="Unplaced"/>
</dbReference>
<evidence type="ECO:0000313" key="2">
    <source>
        <dbReference type="Proteomes" id="UP000036681"/>
    </source>
</evidence>
<keyword evidence="1" id="KW-0472">Membrane</keyword>
<sequence length="308" mass="35901">MSYKYFTSFCSLFNSSIVGEQKYYIEYRARTLLTHAGDSGAGSAEVREPLKLEPPNSSFIIRTGMQFFIVIALLPILPAVISAWGKRCGLPPFVAEMPQAEKQEVQAIWRNYREGDDCENRRERTKAVGKRCGLPPFVAEMPQAEKQEVQAIWRNYGEGDDCENRRERTKAVLDRLPPETRDRIFHHGPPFLRGASDEVRKQFRDLWRNRSITGEEKATKFKELANKLLNKQQLAEFKKFDDERERMKKEFAEKVSKLSPKAKEVYEKLENLRKERVRIYKGMSPEIREEIEQLFSRWPGKDSVSNNV</sequence>
<reference evidence="3" key="1">
    <citation type="submission" date="2017-02" db="UniProtKB">
        <authorList>
            <consortium name="WormBaseParasite"/>
        </authorList>
    </citation>
    <scope>IDENTIFICATION</scope>
</reference>
<dbReference type="PANTHER" id="PTHR21593:SF36">
    <property type="entry name" value="DUF148 DOMAIN-CONTAINING PROTEIN-RELATED"/>
    <property type="match status" value="1"/>
</dbReference>
<organism evidence="2 3">
    <name type="scientific">Ascaris lumbricoides</name>
    <name type="common">Giant roundworm</name>
    <dbReference type="NCBI Taxonomy" id="6252"/>
    <lineage>
        <taxon>Eukaryota</taxon>
        <taxon>Metazoa</taxon>
        <taxon>Ecdysozoa</taxon>
        <taxon>Nematoda</taxon>
        <taxon>Chromadorea</taxon>
        <taxon>Rhabditida</taxon>
        <taxon>Spirurina</taxon>
        <taxon>Ascaridomorpha</taxon>
        <taxon>Ascaridoidea</taxon>
        <taxon>Ascarididae</taxon>
        <taxon>Ascaris</taxon>
    </lineage>
</organism>
<protein>
    <submittedName>
        <fullName evidence="3">DUF148 domain-containing protein</fullName>
    </submittedName>
</protein>
<name>A0A0M3IS17_ASCLU</name>
<evidence type="ECO:0000256" key="1">
    <source>
        <dbReference type="SAM" id="Phobius"/>
    </source>
</evidence>
<evidence type="ECO:0000313" key="3">
    <source>
        <dbReference type="WBParaSite" id="ALUE_0002154501-mRNA-1"/>
    </source>
</evidence>
<accession>A0A0M3IS17</accession>
<dbReference type="InterPro" id="IPR052823">
    <property type="entry name" value="SXP/RAL-2_related"/>
</dbReference>
<feature type="transmembrane region" description="Helical" evidence="1">
    <location>
        <begin position="67"/>
        <end position="85"/>
    </location>
</feature>
<keyword evidence="2" id="KW-1185">Reference proteome</keyword>
<keyword evidence="1" id="KW-1133">Transmembrane helix</keyword>
<dbReference type="AlphaFoldDB" id="A0A0M3IS17"/>